<dbReference type="HOGENOM" id="CLU_1120889_0_0_1"/>
<feature type="compositionally biased region" description="Acidic residues" evidence="1">
    <location>
        <begin position="233"/>
        <end position="248"/>
    </location>
</feature>
<feature type="compositionally biased region" description="Low complexity" evidence="1">
    <location>
        <begin position="96"/>
        <end position="113"/>
    </location>
</feature>
<sequence>MLKIICILALTISSVISIPVETTTGSKGLERPSPINPDVISEPKPKEASTSTPDLASSTAASHIQKIPAKGAKLSSEVDQQKQTLKRDSIKEDQLTRTTTSKSSKTESPSTASIPESHKFSDDTTKKVRREVESSETSTNRSTTTTRAPILSNADENDNTPPHFIRPVPVDQILKNIHDAPKHHEPSQVVSLHDHVTSIAPTTIAPTDSEDVPKSSGDHKLHHAYKNKKNDDQSSEEDSTSGEDEKDQ</sequence>
<evidence type="ECO:0000256" key="2">
    <source>
        <dbReference type="SAM" id="SignalP"/>
    </source>
</evidence>
<dbReference type="PaxDb" id="7159-AAEL013231-PA"/>
<feature type="region of interest" description="Disordered" evidence="1">
    <location>
        <begin position="200"/>
        <end position="248"/>
    </location>
</feature>
<evidence type="ECO:0000313" key="3">
    <source>
        <dbReference type="EMBL" id="EAT34542.1"/>
    </source>
</evidence>
<feature type="compositionally biased region" description="Polar residues" evidence="1">
    <location>
        <begin position="48"/>
        <end position="62"/>
    </location>
</feature>
<feature type="compositionally biased region" description="Basic and acidic residues" evidence="1">
    <location>
        <begin position="85"/>
        <end position="95"/>
    </location>
</feature>
<name>Q16JR9_AEDAE</name>
<feature type="compositionally biased region" description="Low complexity" evidence="1">
    <location>
        <begin position="135"/>
        <end position="147"/>
    </location>
</feature>
<reference evidence="3" key="2">
    <citation type="journal article" date="2007" name="Science">
        <title>Genome sequence of Aedes aegypti, a major arbovirus vector.</title>
        <authorList>
            <person name="Nene V."/>
            <person name="Wortman J.R."/>
            <person name="Lawson D."/>
            <person name="Haas B."/>
            <person name="Kodira C."/>
            <person name="Tu Z.J."/>
            <person name="Loftus B."/>
            <person name="Xi Z."/>
            <person name="Megy K."/>
            <person name="Grabherr M."/>
            <person name="Ren Q."/>
            <person name="Zdobnov E.M."/>
            <person name="Lobo N.F."/>
            <person name="Campbell K.S."/>
            <person name="Brown S.E."/>
            <person name="Bonaldo M.F."/>
            <person name="Zhu J."/>
            <person name="Sinkins S.P."/>
            <person name="Hogenkamp D.G."/>
            <person name="Amedeo P."/>
            <person name="Arensburger P."/>
            <person name="Atkinson P.W."/>
            <person name="Bidwell S."/>
            <person name="Biedler J."/>
            <person name="Birney E."/>
            <person name="Bruggner R.V."/>
            <person name="Costas J."/>
            <person name="Coy M.R."/>
            <person name="Crabtree J."/>
            <person name="Crawford M."/>
            <person name="Debruyn B."/>
            <person name="Decaprio D."/>
            <person name="Eiglmeier K."/>
            <person name="Eisenstadt E."/>
            <person name="El-Dorry H."/>
            <person name="Gelbart W.M."/>
            <person name="Gomes S.L."/>
            <person name="Hammond M."/>
            <person name="Hannick L.I."/>
            <person name="Hogan J.R."/>
            <person name="Holmes M.H."/>
            <person name="Jaffe D."/>
            <person name="Johnston J.S."/>
            <person name="Kennedy R.C."/>
            <person name="Koo H."/>
            <person name="Kravitz S."/>
            <person name="Kriventseva E.V."/>
            <person name="Kulp D."/>
            <person name="Labutti K."/>
            <person name="Lee E."/>
            <person name="Li S."/>
            <person name="Lovin D.D."/>
            <person name="Mao C."/>
            <person name="Mauceli E."/>
            <person name="Menck C.F."/>
            <person name="Miller J.R."/>
            <person name="Montgomery P."/>
            <person name="Mori A."/>
            <person name="Nascimento A.L."/>
            <person name="Naveira H.F."/>
            <person name="Nusbaum C."/>
            <person name="O'leary S."/>
            <person name="Orvis J."/>
            <person name="Pertea M."/>
            <person name="Quesneville H."/>
            <person name="Reidenbach K.R."/>
            <person name="Rogers Y.H."/>
            <person name="Roth C.W."/>
            <person name="Schneider J.R."/>
            <person name="Schatz M."/>
            <person name="Shumway M."/>
            <person name="Stanke M."/>
            <person name="Stinson E.O."/>
            <person name="Tubio J.M."/>
            <person name="Vanzee J.P."/>
            <person name="Verjovski-Almeida S."/>
            <person name="Werner D."/>
            <person name="White O."/>
            <person name="Wyder S."/>
            <person name="Zeng Q."/>
            <person name="Zhao Q."/>
            <person name="Zhao Y."/>
            <person name="Hill C.A."/>
            <person name="Raikhel A.S."/>
            <person name="Soares M.B."/>
            <person name="Knudson D.L."/>
            <person name="Lee N.H."/>
            <person name="Galagan J."/>
            <person name="Salzberg S.L."/>
            <person name="Paulsen I.T."/>
            <person name="Dimopoulos G."/>
            <person name="Collins F.H."/>
            <person name="Birren B."/>
            <person name="Fraser-Liggett C.M."/>
            <person name="Severson D.W."/>
        </authorList>
    </citation>
    <scope>NUCLEOTIDE SEQUENCE [LARGE SCALE GENOMIC DNA]</scope>
    <source>
        <strain evidence="3">Liverpool</strain>
    </source>
</reference>
<evidence type="ECO:0000313" key="4">
    <source>
        <dbReference type="Proteomes" id="UP000682892"/>
    </source>
</evidence>
<dbReference type="PhylomeDB" id="Q16JR9"/>
<gene>
    <name evidence="3" type="ORF">AaeL_AAEL013231</name>
</gene>
<dbReference type="EMBL" id="CH477994">
    <property type="protein sequence ID" value="EAT34542.1"/>
    <property type="molecule type" value="Genomic_DNA"/>
</dbReference>
<dbReference type="AlphaFoldDB" id="Q16JR9"/>
<protein>
    <submittedName>
        <fullName evidence="3">AAEL013231-PA</fullName>
    </submittedName>
</protein>
<feature type="compositionally biased region" description="Basic and acidic residues" evidence="1">
    <location>
        <begin position="116"/>
        <end position="133"/>
    </location>
</feature>
<accession>Q16JR9</accession>
<reference evidence="3" key="1">
    <citation type="submission" date="2005-10" db="EMBL/GenBank/DDBJ databases">
        <authorList>
            <person name="Loftus B.J."/>
            <person name="Nene V.M."/>
            <person name="Hannick L.I."/>
            <person name="Bidwell S."/>
            <person name="Haas B."/>
            <person name="Amedeo P."/>
            <person name="Orvis J."/>
            <person name="Wortman J.R."/>
            <person name="White O.R."/>
            <person name="Salzberg S."/>
            <person name="Shumway M."/>
            <person name="Koo H."/>
            <person name="Zhao Y."/>
            <person name="Holmes M."/>
            <person name="Miller J."/>
            <person name="Schatz M."/>
            <person name="Pop M."/>
            <person name="Pai G."/>
            <person name="Utterback T."/>
            <person name="Rogers Y.-H."/>
            <person name="Kravitz S."/>
            <person name="Fraser C.M."/>
        </authorList>
    </citation>
    <scope>NUCLEOTIDE SEQUENCE</scope>
    <source>
        <strain evidence="3">Liverpool</strain>
    </source>
</reference>
<feature type="chain" id="PRO_5014307180" evidence="2">
    <location>
        <begin position="18"/>
        <end position="248"/>
    </location>
</feature>
<feature type="signal peptide" evidence="2">
    <location>
        <begin position="1"/>
        <end position="17"/>
    </location>
</feature>
<dbReference type="Proteomes" id="UP000682892">
    <property type="component" value="Unassembled WGS sequence"/>
</dbReference>
<proteinExistence type="predicted"/>
<evidence type="ECO:0000256" key="1">
    <source>
        <dbReference type="SAM" id="MobiDB-lite"/>
    </source>
</evidence>
<reference evidence="3" key="3">
    <citation type="submission" date="2012-09" db="EMBL/GenBank/DDBJ databases">
        <authorList>
            <consortium name="VectorBase"/>
        </authorList>
    </citation>
    <scope>NUCLEOTIDE SEQUENCE</scope>
    <source>
        <strain evidence="3">Liverpool</strain>
    </source>
</reference>
<dbReference type="eggNOG" id="ENOG502T8M3">
    <property type="taxonomic scope" value="Eukaryota"/>
</dbReference>
<keyword evidence="2" id="KW-0732">Signal</keyword>
<organism evidence="3 4">
    <name type="scientific">Aedes aegypti</name>
    <name type="common">Yellowfever mosquito</name>
    <name type="synonym">Culex aegypti</name>
    <dbReference type="NCBI Taxonomy" id="7159"/>
    <lineage>
        <taxon>Eukaryota</taxon>
        <taxon>Metazoa</taxon>
        <taxon>Ecdysozoa</taxon>
        <taxon>Arthropoda</taxon>
        <taxon>Hexapoda</taxon>
        <taxon>Insecta</taxon>
        <taxon>Pterygota</taxon>
        <taxon>Neoptera</taxon>
        <taxon>Endopterygota</taxon>
        <taxon>Diptera</taxon>
        <taxon>Nematocera</taxon>
        <taxon>Culicoidea</taxon>
        <taxon>Culicidae</taxon>
        <taxon>Culicinae</taxon>
        <taxon>Aedini</taxon>
        <taxon>Aedes</taxon>
        <taxon>Stegomyia</taxon>
    </lineage>
</organism>
<feature type="region of interest" description="Disordered" evidence="1">
    <location>
        <begin position="23"/>
        <end position="166"/>
    </location>
</feature>